<dbReference type="OrthoDB" id="10070851at2759"/>
<evidence type="ECO:0000256" key="5">
    <source>
        <dbReference type="SAM" id="Coils"/>
    </source>
</evidence>
<dbReference type="PANTHER" id="PTHR23319">
    <property type="entry name" value="GRAM DOMAIN CONTAINING 1B, ISOFORM E"/>
    <property type="match status" value="1"/>
</dbReference>
<feature type="region of interest" description="Disordered" evidence="6">
    <location>
        <begin position="776"/>
        <end position="814"/>
    </location>
</feature>
<evidence type="ECO:0000256" key="3">
    <source>
        <dbReference type="ARBA" id="ARBA00022989"/>
    </source>
</evidence>
<dbReference type="Proteomes" id="UP000717996">
    <property type="component" value="Unassembled WGS sequence"/>
</dbReference>
<dbReference type="GO" id="GO:0005789">
    <property type="term" value="C:endoplasmic reticulum membrane"/>
    <property type="evidence" value="ECO:0007669"/>
    <property type="project" value="TreeGrafter"/>
</dbReference>
<dbReference type="PROSITE" id="PS51778">
    <property type="entry name" value="VAST"/>
    <property type="match status" value="1"/>
</dbReference>
<dbReference type="InterPro" id="IPR027267">
    <property type="entry name" value="AH/BAR_dom_sf"/>
</dbReference>
<dbReference type="GO" id="GO:0140268">
    <property type="term" value="C:endoplasmic reticulum-plasma membrane contact site"/>
    <property type="evidence" value="ECO:0007669"/>
    <property type="project" value="TreeGrafter"/>
</dbReference>
<feature type="compositionally biased region" description="Low complexity" evidence="6">
    <location>
        <begin position="480"/>
        <end position="507"/>
    </location>
</feature>
<keyword evidence="5" id="KW-0175">Coiled coil</keyword>
<dbReference type="InterPro" id="IPR001849">
    <property type="entry name" value="PH_domain"/>
</dbReference>
<feature type="region of interest" description="Disordered" evidence="6">
    <location>
        <begin position="522"/>
        <end position="547"/>
    </location>
</feature>
<evidence type="ECO:0000259" key="8">
    <source>
        <dbReference type="PROSITE" id="PS51778"/>
    </source>
</evidence>
<feature type="compositionally biased region" description="Polar residues" evidence="6">
    <location>
        <begin position="538"/>
        <end position="547"/>
    </location>
</feature>
<evidence type="ECO:0000313" key="9">
    <source>
        <dbReference type="EMBL" id="KAG1550695.1"/>
    </source>
</evidence>
<gene>
    <name evidence="9" type="ORF">G6F51_002295</name>
</gene>
<dbReference type="InterPro" id="IPR004148">
    <property type="entry name" value="BAR_dom"/>
</dbReference>
<dbReference type="SMART" id="SM00233">
    <property type="entry name" value="PH"/>
    <property type="match status" value="1"/>
</dbReference>
<feature type="coiled-coil region" evidence="5">
    <location>
        <begin position="128"/>
        <end position="155"/>
    </location>
</feature>
<name>A0A9P6YKF0_RHIOR</name>
<dbReference type="Gene3D" id="2.30.29.30">
    <property type="entry name" value="Pleckstrin-homology domain (PH domain)/Phosphotyrosine-binding domain (PTB)"/>
    <property type="match status" value="1"/>
</dbReference>
<dbReference type="GO" id="GO:0032541">
    <property type="term" value="C:cortical endoplasmic reticulum"/>
    <property type="evidence" value="ECO:0007669"/>
    <property type="project" value="TreeGrafter"/>
</dbReference>
<proteinExistence type="predicted"/>
<dbReference type="Pfam" id="PF16016">
    <property type="entry name" value="VASt"/>
    <property type="match status" value="1"/>
</dbReference>
<accession>A0A9P6YKF0</accession>
<comment type="subcellular location">
    <subcellularLocation>
        <location evidence="1">Membrane</location>
    </subcellularLocation>
</comment>
<feature type="region of interest" description="Disordered" evidence="6">
    <location>
        <begin position="477"/>
        <end position="507"/>
    </location>
</feature>
<dbReference type="GO" id="GO:0005739">
    <property type="term" value="C:mitochondrion"/>
    <property type="evidence" value="ECO:0007669"/>
    <property type="project" value="TreeGrafter"/>
</dbReference>
<comment type="caution">
    <text evidence="9">The sequence shown here is derived from an EMBL/GenBank/DDBJ whole genome shotgun (WGS) entry which is preliminary data.</text>
</comment>
<dbReference type="Pfam" id="PF00169">
    <property type="entry name" value="PH"/>
    <property type="match status" value="1"/>
</dbReference>
<dbReference type="EMBL" id="JAANIT010000193">
    <property type="protein sequence ID" value="KAG1550695.1"/>
    <property type="molecule type" value="Genomic_DNA"/>
</dbReference>
<keyword evidence="2" id="KW-0812">Transmembrane</keyword>
<evidence type="ECO:0000313" key="10">
    <source>
        <dbReference type="Proteomes" id="UP000717996"/>
    </source>
</evidence>
<dbReference type="InterPro" id="IPR011993">
    <property type="entry name" value="PH-like_dom_sf"/>
</dbReference>
<evidence type="ECO:0000256" key="6">
    <source>
        <dbReference type="SAM" id="MobiDB-lite"/>
    </source>
</evidence>
<feature type="domain" description="PH" evidence="7">
    <location>
        <begin position="294"/>
        <end position="393"/>
    </location>
</feature>
<reference evidence="9" key="1">
    <citation type="journal article" date="2020" name="Microb. Genom.">
        <title>Genetic diversity of clinical and environmental Mucorales isolates obtained from an investigation of mucormycosis cases among solid organ transplant recipients.</title>
        <authorList>
            <person name="Nguyen M.H."/>
            <person name="Kaul D."/>
            <person name="Muto C."/>
            <person name="Cheng S.J."/>
            <person name="Richter R.A."/>
            <person name="Bruno V.M."/>
            <person name="Liu G."/>
            <person name="Beyhan S."/>
            <person name="Sundermann A.J."/>
            <person name="Mounaud S."/>
            <person name="Pasculle A.W."/>
            <person name="Nierman W.C."/>
            <person name="Driscoll E."/>
            <person name="Cumbie R."/>
            <person name="Clancy C.J."/>
            <person name="Dupont C.L."/>
        </authorList>
    </citation>
    <scope>NUCLEOTIDE SEQUENCE</scope>
    <source>
        <strain evidence="9">GL16</strain>
    </source>
</reference>
<feature type="domain" description="VASt" evidence="8">
    <location>
        <begin position="912"/>
        <end position="1087"/>
    </location>
</feature>
<dbReference type="SUPFAM" id="SSF50729">
    <property type="entry name" value="PH domain-like"/>
    <property type="match status" value="1"/>
</dbReference>
<keyword evidence="4" id="KW-0472">Membrane</keyword>
<dbReference type="InterPro" id="IPR031968">
    <property type="entry name" value="VASt"/>
</dbReference>
<dbReference type="GO" id="GO:0005886">
    <property type="term" value="C:plasma membrane"/>
    <property type="evidence" value="ECO:0007669"/>
    <property type="project" value="TreeGrafter"/>
</dbReference>
<feature type="compositionally biased region" description="Low complexity" evidence="6">
    <location>
        <begin position="776"/>
        <end position="795"/>
    </location>
</feature>
<evidence type="ECO:0000256" key="1">
    <source>
        <dbReference type="ARBA" id="ARBA00004370"/>
    </source>
</evidence>
<dbReference type="InterPro" id="IPR051482">
    <property type="entry name" value="Cholesterol_transport"/>
</dbReference>
<dbReference type="PANTHER" id="PTHR23319:SF4">
    <property type="entry name" value="GRAM DOMAIN CONTAINING 1B, ISOFORM E"/>
    <property type="match status" value="1"/>
</dbReference>
<dbReference type="Gene3D" id="1.20.1270.60">
    <property type="entry name" value="Arfaptin homology (AH) domain/BAR domain"/>
    <property type="match status" value="1"/>
</dbReference>
<dbReference type="SUPFAM" id="SSF103657">
    <property type="entry name" value="BAR/IMD domain-like"/>
    <property type="match status" value="1"/>
</dbReference>
<dbReference type="Pfam" id="PF16746">
    <property type="entry name" value="BAR_3"/>
    <property type="match status" value="1"/>
</dbReference>
<sequence length="1317" mass="149351">MQLVNNNNVQTTLLTIYDAINDSPVYRSSSLHFDEQLDLLEKWLDSLSKHMKQYTEKLNKFNLETNILCKKVIPVGIDSMIIDPNFTGAVIKSFSDALQTSLAFKTKLVSDIDDNFIQPLQSFVKVQLKEFKEFKKQYEKCLERYESQLFKYNSQSRLKEASAIREEAFRLYEARKSYVRMSGQHVVRVLHFRSLLEHFLVERFTLATLYHLKDFEGGLDSWSKIESNLTSWKQWLIDDKDTCNYQLQQLQHSRNLLESKYLNSIRPARDLDKYINSTQGSKHSLDYTPSSHTSSQKWGYLFARGARNNWFRRWFFLYDGCFGACYITGNRMKGTISIGERVSVLLCDIKPLSDIDRRFCFEVVCAHQPSFVLQAETEEEMREWINTFEKAKRLMLQNEDFNNKSSSSSENLNIKTIHKNNISTSTKDEKPVLLSNLQEIENEFSASLTPLLVREAAHASLSVSNGSSLNLSLEGGAIQSPSTPTTTLMNPTATASAASTPTTSNSSSWGIPWTLVPSMFQNNDDGSGELSSSSLASNTTGMTDNEGNQVVWPIRTNDSSVPKVELIGYSADLDACNKELRKLFGGVESREVVLTYFVGSLKKKPMEKIESALDLPSSPTVITHTVDQLEQELSSQIPTNIKEPTSTFGYVYTGKGYITQETFWFHSCIMLNCINTVAVRLLDIKSVRVIRDNSVVNDGTKSNRALVIDLNQGSDEPLVFTSLMDDIEVLCEKLKFAVENAKSSKPSPIQTTYDIIHALSASKFKSNNQVKTIIKSSAEPSPSSSTLSLPDLIPSRSTETKKKPSAPRKFSAPVKPKSGALAAAMMAATVAGGSGFFDAKKELQEEYQNMLKNKKTKATTAVTATSNTLSEEVIVSSSQKSFESTPQVDDPYALPNDFKLPSGPVNCKCENHLDKLESEVELPISAKRLYHILFDEGNSQYLDIWERKTAENKSKDLSMTKWEQGIEGKLERTLKYIIPVNNAMVKLKEAEAIEKQVFEKKEEYLCYVVMTTTKTPQLPYADAFVPYLKYCITWVSQDRCKLACHTGVKFLKNILVKGIVNKAAMKGMAENLEVFVPIIQNEVSKLTDNKNNQNKKPSLDISLKRAGTIKKPSTAEKKKETKGEWYNQYIDPVIQTVRDLVEGLPLVVKASFGTLIILWFLYSWIFRPSSPTNGNNPSERRVVSRAVYLKDIDEGLLHSDVKSTYEQFDSFRLFLESNSRNKTQRGYKHNWYSARHRQLATDLLFSRERVAMLRHDALVLFQLVNEVDAQLLENEYTNWLMDIRLQCLSPEFDNNEMHCNDVKRQLIAFPIRSIKRT</sequence>
<protein>
    <submittedName>
        <fullName evidence="9">Uncharacterized protein</fullName>
    </submittedName>
</protein>
<keyword evidence="3" id="KW-1133">Transmembrane helix</keyword>
<dbReference type="GO" id="GO:0032934">
    <property type="term" value="F:sterol binding"/>
    <property type="evidence" value="ECO:0007669"/>
    <property type="project" value="TreeGrafter"/>
</dbReference>
<organism evidence="9 10">
    <name type="scientific">Rhizopus oryzae</name>
    <name type="common">Mucormycosis agent</name>
    <name type="synonym">Rhizopus arrhizus var. delemar</name>
    <dbReference type="NCBI Taxonomy" id="64495"/>
    <lineage>
        <taxon>Eukaryota</taxon>
        <taxon>Fungi</taxon>
        <taxon>Fungi incertae sedis</taxon>
        <taxon>Mucoromycota</taxon>
        <taxon>Mucoromycotina</taxon>
        <taxon>Mucoromycetes</taxon>
        <taxon>Mucorales</taxon>
        <taxon>Mucorineae</taxon>
        <taxon>Rhizopodaceae</taxon>
        <taxon>Rhizopus</taxon>
    </lineage>
</organism>
<feature type="compositionally biased region" description="Low complexity" evidence="6">
    <location>
        <begin position="528"/>
        <end position="537"/>
    </location>
</feature>
<dbReference type="GO" id="GO:0120015">
    <property type="term" value="F:sterol transfer activity"/>
    <property type="evidence" value="ECO:0007669"/>
    <property type="project" value="TreeGrafter"/>
</dbReference>
<evidence type="ECO:0000256" key="2">
    <source>
        <dbReference type="ARBA" id="ARBA00022692"/>
    </source>
</evidence>
<dbReference type="PROSITE" id="PS50003">
    <property type="entry name" value="PH_DOMAIN"/>
    <property type="match status" value="1"/>
</dbReference>
<dbReference type="GO" id="GO:0032366">
    <property type="term" value="P:intracellular sterol transport"/>
    <property type="evidence" value="ECO:0007669"/>
    <property type="project" value="TreeGrafter"/>
</dbReference>
<evidence type="ECO:0000259" key="7">
    <source>
        <dbReference type="PROSITE" id="PS50003"/>
    </source>
</evidence>
<evidence type="ECO:0000256" key="4">
    <source>
        <dbReference type="ARBA" id="ARBA00023136"/>
    </source>
</evidence>